<dbReference type="EMBL" id="UXSR01000278">
    <property type="protein sequence ID" value="VDD75927.1"/>
    <property type="molecule type" value="Genomic_DNA"/>
</dbReference>
<evidence type="ECO:0000256" key="1">
    <source>
        <dbReference type="SAM" id="Coils"/>
    </source>
</evidence>
<reference evidence="4 5" key="1">
    <citation type="submission" date="2018-10" db="EMBL/GenBank/DDBJ databases">
        <authorList>
            <consortium name="Pathogen Informatics"/>
        </authorList>
    </citation>
    <scope>NUCLEOTIDE SEQUENCE [LARGE SCALE GENOMIC DNA]</scope>
</reference>
<feature type="compositionally biased region" description="Polar residues" evidence="2">
    <location>
        <begin position="1123"/>
        <end position="1136"/>
    </location>
</feature>
<evidence type="ECO:0000259" key="3">
    <source>
        <dbReference type="Pfam" id="PF16501"/>
    </source>
</evidence>
<feature type="region of interest" description="Disordered" evidence="2">
    <location>
        <begin position="289"/>
        <end position="308"/>
    </location>
</feature>
<organism evidence="4 5">
    <name type="scientific">Mesocestoides corti</name>
    <name type="common">Flatworm</name>
    <dbReference type="NCBI Taxonomy" id="53468"/>
    <lineage>
        <taxon>Eukaryota</taxon>
        <taxon>Metazoa</taxon>
        <taxon>Spiralia</taxon>
        <taxon>Lophotrochozoa</taxon>
        <taxon>Platyhelminthes</taxon>
        <taxon>Cestoda</taxon>
        <taxon>Eucestoda</taxon>
        <taxon>Cyclophyllidea</taxon>
        <taxon>Mesocestoididae</taxon>
        <taxon>Mesocestoides</taxon>
    </lineage>
</organism>
<dbReference type="PANTHER" id="PTHR31434">
    <property type="entry name" value="S PHASE CYCLIN A-ASSOCIATED PROTEIN IN THE ENDOPLASMIC RETICULUM"/>
    <property type="match status" value="1"/>
</dbReference>
<dbReference type="Proteomes" id="UP000267029">
    <property type="component" value="Unassembled WGS sequence"/>
</dbReference>
<feature type="region of interest" description="Disordered" evidence="2">
    <location>
        <begin position="1102"/>
        <end position="1140"/>
    </location>
</feature>
<proteinExistence type="predicted"/>
<feature type="region of interest" description="Disordered" evidence="2">
    <location>
        <begin position="373"/>
        <end position="405"/>
    </location>
</feature>
<protein>
    <recommendedName>
        <fullName evidence="3">S phase cyclin A-associated protein in the endoplasmic reticulum N-terminal domain-containing protein</fullName>
    </recommendedName>
</protein>
<name>A0A0R3U5D5_MESCO</name>
<accession>A0A0R3U5D5</accession>
<gene>
    <name evidence="4" type="ORF">MCOS_LOCUS1930</name>
</gene>
<dbReference type="STRING" id="53468.A0A0R3U5D5"/>
<dbReference type="Pfam" id="PF16501">
    <property type="entry name" value="SCAPER_N"/>
    <property type="match status" value="1"/>
</dbReference>
<feature type="region of interest" description="Disordered" evidence="2">
    <location>
        <begin position="334"/>
        <end position="358"/>
    </location>
</feature>
<evidence type="ECO:0000313" key="5">
    <source>
        <dbReference type="Proteomes" id="UP000267029"/>
    </source>
</evidence>
<feature type="domain" description="S phase cyclin A-associated protein in the endoplasmic reticulum N-terminal" evidence="3">
    <location>
        <begin position="101"/>
        <end position="193"/>
    </location>
</feature>
<dbReference type="OrthoDB" id="71500at2759"/>
<feature type="compositionally biased region" description="Low complexity" evidence="2">
    <location>
        <begin position="379"/>
        <end position="388"/>
    </location>
</feature>
<dbReference type="InterPro" id="IPR032446">
    <property type="entry name" value="SCAPER_N"/>
</dbReference>
<feature type="coiled-coil region" evidence="1">
    <location>
        <begin position="406"/>
        <end position="486"/>
    </location>
</feature>
<feature type="compositionally biased region" description="Basic and acidic residues" evidence="2">
    <location>
        <begin position="334"/>
        <end position="349"/>
    </location>
</feature>
<keyword evidence="1" id="KW-0175">Coiled coil</keyword>
<feature type="compositionally biased region" description="Acidic residues" evidence="2">
    <location>
        <begin position="289"/>
        <end position="306"/>
    </location>
</feature>
<evidence type="ECO:0000313" key="4">
    <source>
        <dbReference type="EMBL" id="VDD75927.1"/>
    </source>
</evidence>
<dbReference type="PANTHER" id="PTHR31434:SF2">
    <property type="entry name" value="S PHASE CYCLIN A-ASSOCIATED PROTEIN IN THE ENDOPLASMIC RETICULUM"/>
    <property type="match status" value="1"/>
</dbReference>
<sequence length="1501" mass="167017">MAVDEYIDPVLEDLRDSTADWIRLKVEREGTQARNIIKYNLPVYESRQRTVHVSPSKGIFRDYRPQSRESSDCNSVCAKSLATIASDHSSLSSGDTIQRRRTRRREDYRSLYWGQMLDTLKRTIDEIYAACELDECEIRCKEVIMILNHSEQDFKSLIEKTSLLQRFADANVGNRPACLAWDERKISPGRPIMRRVLADLDVMDVSPPTPTSVEWRRPTDCSGYRPTSALAWGSDEEDLLHEEEEEDVEGTHFDEAIKSVACTERLLRSELGRAQSEEATLRHLEGRDEEEVFENESDIEEDEEEHVEVSVPDRKASCRVCYACSACAAGDSKERARPASGYSRREISRKPSSKMMKSVAVETEPQSCEFDYYPIGSATTTPTKPRTPGRSVQMHEKLSSQRKAKCESSIQEIEAKQARARTLRQRHLLERSNRVRELSKKVEEVRKQKLRLIQQRRNFLEQRLLVAEANRRAELERRILKAHDEEIKGREIAFIQVLPVVTPISWQFSHIPSTLLCVLLPLLLQTLEAEQKQHTIFAKHAISCARLKERAELRRRRLEEKAEREEAAKLRRIELEAIRLARLDELQARWISRAHEIEMRGEQTKLVRREAARAKEHNRELKLANLEHQQRSHIEELRSNILRKVRQRECERRHQETLSGIRRKALEMSAPCHDGDAFSTSNADVDASSSTPHQRWCRLCRVLVSGDLHAVDNHFATRGHRRALLNSIPASQRLHLNVSDLNNACLVDLPSSSAAPNSSSSSSLTTSALILTNNQRRSIEVERQRLLGRRLNVIRQRISSRAHVYRKAPLLSATLTPDCPQKSQLQKLIKEARRYYNLPESGPWVASRVGAIEKALHAIHRLISPSSTNDKTALLCCLHLDLLPVAVGLVDLTRSQRYFDFPVIPARTVSLACGLLTVLCENAVETSWHLLFNGDLALLVDCLAVKLARLEALELGDSAKHKNNKQEEKAGEGVVEEMASIRDLFRCLLVASRGLESSPPSSGASDEVSTKASRKSKTTLVSASITSLFVAFLFKDYVAYMVNSGLPEILTSRLSSPTLSAELAALSDSSGCDSQQFLPNLALLSINFLTALVKLIPATTTTAPTKPSAFSQQQKKKRGKATASRSAPSSAQTDDPQTALRRVAATTPADDQLEACPADPTFFFDSVASTEVFGIIALLYGMLQIAVNSVGHRAGSSFSGDLHDSGSISLQRLFVSSSLVSDIILSSLRLVNYCAVVNQPKIQEIVSSNATSVQLRHILGSILTACTPSEDEAEKPLMKTSSSAFSIASSIKTSSSSSTTGGCLAGKRKRNTSSLVPTGAKEVGVVRSTHASPVASQEESAKLLCRNRSNDELPSPATECVALSYSNRRSSQDDTTLVANNATRQLLHEAIICLGFLTSLHERNQANLCRCVPGSPNSGTGCLLLLKLCRLPVAYFSQPALANILFPTLISCCFLNSDNTSILLSELNPSLVANYIEVCCSPTWNLKVDGEHFGKHPGETG</sequence>
<evidence type="ECO:0000256" key="2">
    <source>
        <dbReference type="SAM" id="MobiDB-lite"/>
    </source>
</evidence>
<keyword evidence="5" id="KW-1185">Reference proteome</keyword>